<comment type="subcellular location">
    <subcellularLocation>
        <location evidence="1 7">Cell membrane</location>
        <topology evidence="1 7">Multi-pass membrane protein</topology>
    </subcellularLocation>
</comment>
<feature type="transmembrane region" description="Helical" evidence="7">
    <location>
        <begin position="122"/>
        <end position="140"/>
    </location>
</feature>
<evidence type="ECO:0000256" key="4">
    <source>
        <dbReference type="ARBA" id="ARBA00022692"/>
    </source>
</evidence>
<organism evidence="9 10">
    <name type="scientific">Agathobaculum faecis</name>
    <dbReference type="NCBI Taxonomy" id="2763013"/>
    <lineage>
        <taxon>Bacteria</taxon>
        <taxon>Bacillati</taxon>
        <taxon>Bacillota</taxon>
        <taxon>Clostridia</taxon>
        <taxon>Eubacteriales</taxon>
        <taxon>Butyricicoccaceae</taxon>
        <taxon>Agathobaculum</taxon>
    </lineage>
</organism>
<dbReference type="Proteomes" id="UP000606499">
    <property type="component" value="Unassembled WGS sequence"/>
</dbReference>
<evidence type="ECO:0000313" key="10">
    <source>
        <dbReference type="Proteomes" id="UP000606499"/>
    </source>
</evidence>
<evidence type="ECO:0000259" key="8">
    <source>
        <dbReference type="PROSITE" id="PS50928"/>
    </source>
</evidence>
<evidence type="ECO:0000256" key="3">
    <source>
        <dbReference type="ARBA" id="ARBA00022475"/>
    </source>
</evidence>
<dbReference type="EMBL" id="JACOPL010000001">
    <property type="protein sequence ID" value="MBC5724146.1"/>
    <property type="molecule type" value="Genomic_DNA"/>
</dbReference>
<dbReference type="InterPro" id="IPR000515">
    <property type="entry name" value="MetI-like"/>
</dbReference>
<dbReference type="PANTHER" id="PTHR30151">
    <property type="entry name" value="ALKANE SULFONATE ABC TRANSPORTER-RELATED, MEMBRANE SUBUNIT"/>
    <property type="match status" value="1"/>
</dbReference>
<accession>A0A923LTH3</accession>
<feature type="transmembrane region" description="Helical" evidence="7">
    <location>
        <begin position="222"/>
        <end position="247"/>
    </location>
</feature>
<name>A0A923LTH3_9FIRM</name>
<dbReference type="CDD" id="cd06261">
    <property type="entry name" value="TM_PBP2"/>
    <property type="match status" value="1"/>
</dbReference>
<evidence type="ECO:0000256" key="1">
    <source>
        <dbReference type="ARBA" id="ARBA00004651"/>
    </source>
</evidence>
<dbReference type="PROSITE" id="PS50928">
    <property type="entry name" value="ABC_TM1"/>
    <property type="match status" value="1"/>
</dbReference>
<dbReference type="PANTHER" id="PTHR30151:SF0">
    <property type="entry name" value="ABC TRANSPORTER PERMEASE PROTEIN MJ0413-RELATED"/>
    <property type="match status" value="1"/>
</dbReference>
<comment type="similarity">
    <text evidence="7">Belongs to the binding-protein-dependent transport system permease family.</text>
</comment>
<proteinExistence type="inferred from homology"/>
<evidence type="ECO:0000313" key="9">
    <source>
        <dbReference type="EMBL" id="MBC5724146.1"/>
    </source>
</evidence>
<dbReference type="Gene3D" id="1.10.3720.10">
    <property type="entry name" value="MetI-like"/>
    <property type="match status" value="1"/>
</dbReference>
<keyword evidence="6 7" id="KW-0472">Membrane</keyword>
<dbReference type="GO" id="GO:0005886">
    <property type="term" value="C:plasma membrane"/>
    <property type="evidence" value="ECO:0007669"/>
    <property type="project" value="UniProtKB-SubCell"/>
</dbReference>
<dbReference type="Pfam" id="PF00528">
    <property type="entry name" value="BPD_transp_1"/>
    <property type="match status" value="1"/>
</dbReference>
<keyword evidence="2 7" id="KW-0813">Transport</keyword>
<feature type="transmembrane region" description="Helical" evidence="7">
    <location>
        <begin position="168"/>
        <end position="186"/>
    </location>
</feature>
<feature type="transmembrane region" description="Helical" evidence="7">
    <location>
        <begin position="62"/>
        <end position="83"/>
    </location>
</feature>
<dbReference type="RefSeq" id="WP_107630527.1">
    <property type="nucleotide sequence ID" value="NZ_JACOPL010000001.1"/>
</dbReference>
<reference evidence="9" key="1">
    <citation type="submission" date="2020-08" db="EMBL/GenBank/DDBJ databases">
        <title>Genome public.</title>
        <authorList>
            <person name="Liu C."/>
            <person name="Sun Q."/>
        </authorList>
    </citation>
    <scope>NUCLEOTIDE SEQUENCE</scope>
    <source>
        <strain evidence="9">NSJ-28</strain>
    </source>
</reference>
<keyword evidence="10" id="KW-1185">Reference proteome</keyword>
<comment type="caution">
    <text evidence="9">The sequence shown here is derived from an EMBL/GenBank/DDBJ whole genome shotgun (WGS) entry which is preliminary data.</text>
</comment>
<gene>
    <name evidence="9" type="ORF">H8S45_01475</name>
</gene>
<sequence length="255" mass="28256">MKVSTIWAKRWFRIGVTALFWLAVWQAAAVLLPKLLFAGPVPTVRSLLSLLRNSEFWFSIAHSLGKIASGFLLAFSTGCLLAIACRRMPVLRMLLGPLIQVMKSLPVACFIVVALIWVRSEWISVLTAFFVVFPAVYINLGEGLQQTDQGMLEMAQLFHLTPAKRLRAVWLPACLPYLLSACRVSVGMALKAGVAGEIIGLPRWSIGEQLYLSKLYLNTADLFAWSLVIILLSLALERLLVFALATVQRKWGIAA</sequence>
<protein>
    <submittedName>
        <fullName evidence="9">ABC transporter permease subunit</fullName>
    </submittedName>
</protein>
<dbReference type="InterPro" id="IPR035906">
    <property type="entry name" value="MetI-like_sf"/>
</dbReference>
<feature type="transmembrane region" description="Helical" evidence="7">
    <location>
        <begin position="95"/>
        <end position="116"/>
    </location>
</feature>
<evidence type="ECO:0000256" key="7">
    <source>
        <dbReference type="RuleBase" id="RU363032"/>
    </source>
</evidence>
<evidence type="ECO:0000256" key="6">
    <source>
        <dbReference type="ARBA" id="ARBA00023136"/>
    </source>
</evidence>
<keyword evidence="5 7" id="KW-1133">Transmembrane helix</keyword>
<keyword evidence="3" id="KW-1003">Cell membrane</keyword>
<dbReference type="AlphaFoldDB" id="A0A923LTH3"/>
<dbReference type="SUPFAM" id="SSF161098">
    <property type="entry name" value="MetI-like"/>
    <property type="match status" value="1"/>
</dbReference>
<evidence type="ECO:0000256" key="2">
    <source>
        <dbReference type="ARBA" id="ARBA00022448"/>
    </source>
</evidence>
<keyword evidence="4 7" id="KW-0812">Transmembrane</keyword>
<dbReference type="GO" id="GO:0055085">
    <property type="term" value="P:transmembrane transport"/>
    <property type="evidence" value="ECO:0007669"/>
    <property type="project" value="InterPro"/>
</dbReference>
<feature type="domain" description="ABC transmembrane type-1" evidence="8">
    <location>
        <begin position="60"/>
        <end position="240"/>
    </location>
</feature>
<evidence type="ECO:0000256" key="5">
    <source>
        <dbReference type="ARBA" id="ARBA00022989"/>
    </source>
</evidence>